<comment type="caution">
    <text evidence="2">The sequence shown here is derived from an EMBL/GenBank/DDBJ whole genome shotgun (WGS) entry which is preliminary data.</text>
</comment>
<proteinExistence type="predicted"/>
<dbReference type="Proteomes" id="UP000692954">
    <property type="component" value="Unassembled WGS sequence"/>
</dbReference>
<keyword evidence="1" id="KW-0175">Coiled coil</keyword>
<dbReference type="AlphaFoldDB" id="A0A8S1PIN1"/>
<reference evidence="2" key="1">
    <citation type="submission" date="2021-01" db="EMBL/GenBank/DDBJ databases">
        <authorList>
            <consortium name="Genoscope - CEA"/>
            <person name="William W."/>
        </authorList>
    </citation>
    <scope>NUCLEOTIDE SEQUENCE</scope>
</reference>
<gene>
    <name evidence="2" type="ORF">PSON_ATCC_30995.1.T0770176</name>
</gene>
<accession>A0A8S1PIN1</accession>
<sequence>MKWHHFQIHYRINGFKIEVINHNYEEEKEELEKQQQAYQNQNQYEKQGVEMMNQFKKSIKHRMQIKNEIQH</sequence>
<name>A0A8S1PIN1_9CILI</name>
<keyword evidence="3" id="KW-1185">Reference proteome</keyword>
<protein>
    <submittedName>
        <fullName evidence="2">Uncharacterized protein</fullName>
    </submittedName>
</protein>
<evidence type="ECO:0000313" key="2">
    <source>
        <dbReference type="EMBL" id="CAD8102268.1"/>
    </source>
</evidence>
<dbReference type="EMBL" id="CAJJDN010000077">
    <property type="protein sequence ID" value="CAD8102268.1"/>
    <property type="molecule type" value="Genomic_DNA"/>
</dbReference>
<feature type="coiled-coil region" evidence="1">
    <location>
        <begin position="17"/>
        <end position="44"/>
    </location>
</feature>
<organism evidence="2 3">
    <name type="scientific">Paramecium sonneborni</name>
    <dbReference type="NCBI Taxonomy" id="65129"/>
    <lineage>
        <taxon>Eukaryota</taxon>
        <taxon>Sar</taxon>
        <taxon>Alveolata</taxon>
        <taxon>Ciliophora</taxon>
        <taxon>Intramacronucleata</taxon>
        <taxon>Oligohymenophorea</taxon>
        <taxon>Peniculida</taxon>
        <taxon>Parameciidae</taxon>
        <taxon>Paramecium</taxon>
    </lineage>
</organism>
<evidence type="ECO:0000313" key="3">
    <source>
        <dbReference type="Proteomes" id="UP000692954"/>
    </source>
</evidence>
<evidence type="ECO:0000256" key="1">
    <source>
        <dbReference type="SAM" id="Coils"/>
    </source>
</evidence>